<dbReference type="EMBL" id="GBRH01192834">
    <property type="protein sequence ID" value="JAE05062.1"/>
    <property type="molecule type" value="Transcribed_RNA"/>
</dbReference>
<dbReference type="AlphaFoldDB" id="A0A0A9EYC1"/>
<name>A0A0A9EYC1_ARUDO</name>
<evidence type="ECO:0000313" key="1">
    <source>
        <dbReference type="EMBL" id="JAE05062.1"/>
    </source>
</evidence>
<reference evidence="1" key="1">
    <citation type="submission" date="2014-09" db="EMBL/GenBank/DDBJ databases">
        <authorList>
            <person name="Magalhaes I.L.F."/>
            <person name="Oliveira U."/>
            <person name="Santos F.R."/>
            <person name="Vidigal T.H.D.A."/>
            <person name="Brescovit A.D."/>
            <person name="Santos A.J."/>
        </authorList>
    </citation>
    <scope>NUCLEOTIDE SEQUENCE</scope>
    <source>
        <tissue evidence="1">Shoot tissue taken approximately 20 cm above the soil surface</tissue>
    </source>
</reference>
<protein>
    <submittedName>
        <fullName evidence="1">Uncharacterized protein</fullName>
    </submittedName>
</protein>
<sequence>MPCLYWRVMIQQVQKQGLKVVLWKHCWMSCGVINVRKLLPGSLRHC</sequence>
<organism evidence="1">
    <name type="scientific">Arundo donax</name>
    <name type="common">Giant reed</name>
    <name type="synonym">Donax arundinaceus</name>
    <dbReference type="NCBI Taxonomy" id="35708"/>
    <lineage>
        <taxon>Eukaryota</taxon>
        <taxon>Viridiplantae</taxon>
        <taxon>Streptophyta</taxon>
        <taxon>Embryophyta</taxon>
        <taxon>Tracheophyta</taxon>
        <taxon>Spermatophyta</taxon>
        <taxon>Magnoliopsida</taxon>
        <taxon>Liliopsida</taxon>
        <taxon>Poales</taxon>
        <taxon>Poaceae</taxon>
        <taxon>PACMAD clade</taxon>
        <taxon>Arundinoideae</taxon>
        <taxon>Arundineae</taxon>
        <taxon>Arundo</taxon>
    </lineage>
</organism>
<proteinExistence type="predicted"/>
<accession>A0A0A9EYC1</accession>
<reference evidence="1" key="2">
    <citation type="journal article" date="2015" name="Data Brief">
        <title>Shoot transcriptome of the giant reed, Arundo donax.</title>
        <authorList>
            <person name="Barrero R.A."/>
            <person name="Guerrero F.D."/>
            <person name="Moolhuijzen P."/>
            <person name="Goolsby J.A."/>
            <person name="Tidwell J."/>
            <person name="Bellgard S.E."/>
            <person name="Bellgard M.I."/>
        </authorList>
    </citation>
    <scope>NUCLEOTIDE SEQUENCE</scope>
    <source>
        <tissue evidence="1">Shoot tissue taken approximately 20 cm above the soil surface</tissue>
    </source>
</reference>